<keyword evidence="1" id="KW-0472">Membrane</keyword>
<evidence type="ECO:0000313" key="3">
    <source>
        <dbReference type="Proteomes" id="UP000245468"/>
    </source>
</evidence>
<protein>
    <submittedName>
        <fullName evidence="2">Uncharacterized protein</fullName>
    </submittedName>
</protein>
<dbReference type="EMBL" id="CP029346">
    <property type="protein sequence ID" value="AWL09522.1"/>
    <property type="molecule type" value="Genomic_DNA"/>
</dbReference>
<gene>
    <name evidence="2" type="ORF">HME7025_01670</name>
</gene>
<dbReference type="OrthoDB" id="670335at2"/>
<dbReference type="RefSeq" id="WP_109323200.1">
    <property type="nucleotide sequence ID" value="NZ_CP029346.1"/>
</dbReference>
<sequence>MSETILTPHESLAIIQKVVNSTRQDYHIQRKFYILWGILIAVASFTQYAILNNYISITWYFPWIFFPSIGLILSIFWGISGKKTTLSYYNHFVLTMWFTLYIAMGISLYISLFYQNSPFPSILVCVGIGTSISGFMMKNRLFILCGILFGIGAIYCLYLPFQQQLLLNGACMLIGNVMPNLISQHV</sequence>
<proteinExistence type="predicted"/>
<feature type="transmembrane region" description="Helical" evidence="1">
    <location>
        <begin position="141"/>
        <end position="161"/>
    </location>
</feature>
<feature type="transmembrane region" description="Helical" evidence="1">
    <location>
        <begin position="91"/>
        <end position="112"/>
    </location>
</feature>
<feature type="transmembrane region" description="Helical" evidence="1">
    <location>
        <begin position="57"/>
        <end position="79"/>
    </location>
</feature>
<keyword evidence="1" id="KW-0812">Transmembrane</keyword>
<reference evidence="3" key="1">
    <citation type="submission" date="2018-05" db="EMBL/GenBank/DDBJ databases">
        <title>Pseudarcicella sp. HME7025 Genome sequencing and assembly.</title>
        <authorList>
            <person name="Kim H."/>
            <person name="Kang H."/>
            <person name="Joh K."/>
        </authorList>
    </citation>
    <scope>NUCLEOTIDE SEQUENCE [LARGE SCALE GENOMIC DNA]</scope>
    <source>
        <strain evidence="3">HME7025</strain>
    </source>
</reference>
<evidence type="ECO:0000256" key="1">
    <source>
        <dbReference type="SAM" id="Phobius"/>
    </source>
</evidence>
<keyword evidence="1" id="KW-1133">Transmembrane helix</keyword>
<feature type="transmembrane region" description="Helical" evidence="1">
    <location>
        <begin position="118"/>
        <end position="136"/>
    </location>
</feature>
<accession>A0A2S2DW56</accession>
<dbReference type="AlphaFoldDB" id="A0A2S2DW56"/>
<evidence type="ECO:0000313" key="2">
    <source>
        <dbReference type="EMBL" id="AWL09522.1"/>
    </source>
</evidence>
<feature type="transmembrane region" description="Helical" evidence="1">
    <location>
        <begin position="32"/>
        <end position="51"/>
    </location>
</feature>
<dbReference type="Proteomes" id="UP000245468">
    <property type="component" value="Chromosome"/>
</dbReference>
<organism evidence="2 3">
    <name type="scientific">Aquirufa nivalisilvae</name>
    <dbReference type="NCBI Taxonomy" id="2516557"/>
    <lineage>
        <taxon>Bacteria</taxon>
        <taxon>Pseudomonadati</taxon>
        <taxon>Bacteroidota</taxon>
        <taxon>Cytophagia</taxon>
        <taxon>Cytophagales</taxon>
        <taxon>Flectobacillaceae</taxon>
        <taxon>Aquirufa</taxon>
    </lineage>
</organism>
<dbReference type="KEGG" id="psez:HME7025_01670"/>
<name>A0A2S2DW56_9BACT</name>
<keyword evidence="3" id="KW-1185">Reference proteome</keyword>